<evidence type="ECO:0000313" key="2">
    <source>
        <dbReference type="Proteomes" id="UP000736335"/>
    </source>
</evidence>
<dbReference type="Proteomes" id="UP000736335">
    <property type="component" value="Unassembled WGS sequence"/>
</dbReference>
<keyword evidence="2" id="KW-1185">Reference proteome</keyword>
<comment type="caution">
    <text evidence="1">The sequence shown here is derived from an EMBL/GenBank/DDBJ whole genome shotgun (WGS) entry which is preliminary data.</text>
</comment>
<name>A0A9P6HJ31_9AGAM</name>
<protein>
    <submittedName>
        <fullName evidence="1">Uncharacterized protein</fullName>
    </submittedName>
</protein>
<accession>A0A9P6HJ31</accession>
<reference evidence="1" key="2">
    <citation type="submission" date="2020-11" db="EMBL/GenBank/DDBJ databases">
        <authorList>
            <consortium name="DOE Joint Genome Institute"/>
            <person name="Kuo A."/>
            <person name="Miyauchi S."/>
            <person name="Kiss E."/>
            <person name="Drula E."/>
            <person name="Kohler A."/>
            <person name="Sanchez-Garcia M."/>
            <person name="Andreopoulos B."/>
            <person name="Barry K.W."/>
            <person name="Bonito G."/>
            <person name="Buee M."/>
            <person name="Carver A."/>
            <person name="Chen C."/>
            <person name="Cichocki N."/>
            <person name="Clum A."/>
            <person name="Culley D."/>
            <person name="Crous P.W."/>
            <person name="Fauchery L."/>
            <person name="Girlanda M."/>
            <person name="Hayes R."/>
            <person name="Keri Z."/>
            <person name="Labutti K."/>
            <person name="Lipzen A."/>
            <person name="Lombard V."/>
            <person name="Magnuson J."/>
            <person name="Maillard F."/>
            <person name="Morin E."/>
            <person name="Murat C."/>
            <person name="Nolan M."/>
            <person name="Ohm R."/>
            <person name="Pangilinan J."/>
            <person name="Pereira M."/>
            <person name="Perotto S."/>
            <person name="Peter M."/>
            <person name="Riley R."/>
            <person name="Sitrit Y."/>
            <person name="Stielow B."/>
            <person name="Szollosi G."/>
            <person name="Zifcakova L."/>
            <person name="Stursova M."/>
            <person name="Spatafora J.W."/>
            <person name="Tedersoo L."/>
            <person name="Vaario L.-M."/>
            <person name="Yamada A."/>
            <person name="Yan M."/>
            <person name="Wang P."/>
            <person name="Xu J."/>
            <person name="Bruns T."/>
            <person name="Baldrian P."/>
            <person name="Vilgalys R."/>
            <person name="Henrissat B."/>
            <person name="Grigoriev I.V."/>
            <person name="Hibbett D."/>
            <person name="Nagy L.G."/>
            <person name="Martin F.M."/>
        </authorList>
    </citation>
    <scope>NUCLEOTIDE SEQUENCE</scope>
    <source>
        <strain evidence="1">UH-Tt-Lm1</strain>
    </source>
</reference>
<organism evidence="1 2">
    <name type="scientific">Thelephora terrestris</name>
    <dbReference type="NCBI Taxonomy" id="56493"/>
    <lineage>
        <taxon>Eukaryota</taxon>
        <taxon>Fungi</taxon>
        <taxon>Dikarya</taxon>
        <taxon>Basidiomycota</taxon>
        <taxon>Agaricomycotina</taxon>
        <taxon>Agaricomycetes</taxon>
        <taxon>Thelephorales</taxon>
        <taxon>Thelephoraceae</taxon>
        <taxon>Thelephora</taxon>
    </lineage>
</organism>
<sequence>MNRPAEAFQFAWSPDTPDDLIVGESRAGAAEVSSIQIASYRIHGDRDLTVEGPFKPREEIPCYACSGGQPDGLLEHCSTTIICYTSHMRKGRSSVPSRPLYLGLANHGFKEVSYSAVTPLVVTSLSISRTPTTQAAACNYGSPAKSKMTIHTIEAFIRNNPDEIANAKHPVYWSPAGQSSLAGFEDVRDFAQGLSPDLFRCRWICNRMKRLAVAMQENLGKERLASNECPGRTLLYKSAERSDIEKKRALFHLVRVHLTGAAFLESFAIYSAGKALL</sequence>
<reference evidence="1" key="1">
    <citation type="journal article" date="2020" name="Nat. Commun.">
        <title>Large-scale genome sequencing of mycorrhizal fungi provides insights into the early evolution of symbiotic traits.</title>
        <authorList>
            <person name="Miyauchi S."/>
            <person name="Kiss E."/>
            <person name="Kuo A."/>
            <person name="Drula E."/>
            <person name="Kohler A."/>
            <person name="Sanchez-Garcia M."/>
            <person name="Morin E."/>
            <person name="Andreopoulos B."/>
            <person name="Barry K.W."/>
            <person name="Bonito G."/>
            <person name="Buee M."/>
            <person name="Carver A."/>
            <person name="Chen C."/>
            <person name="Cichocki N."/>
            <person name="Clum A."/>
            <person name="Culley D."/>
            <person name="Crous P.W."/>
            <person name="Fauchery L."/>
            <person name="Girlanda M."/>
            <person name="Hayes R.D."/>
            <person name="Keri Z."/>
            <person name="LaButti K."/>
            <person name="Lipzen A."/>
            <person name="Lombard V."/>
            <person name="Magnuson J."/>
            <person name="Maillard F."/>
            <person name="Murat C."/>
            <person name="Nolan M."/>
            <person name="Ohm R.A."/>
            <person name="Pangilinan J."/>
            <person name="Pereira M.F."/>
            <person name="Perotto S."/>
            <person name="Peter M."/>
            <person name="Pfister S."/>
            <person name="Riley R."/>
            <person name="Sitrit Y."/>
            <person name="Stielow J.B."/>
            <person name="Szollosi G."/>
            <person name="Zifcakova L."/>
            <person name="Stursova M."/>
            <person name="Spatafora J.W."/>
            <person name="Tedersoo L."/>
            <person name="Vaario L.M."/>
            <person name="Yamada A."/>
            <person name="Yan M."/>
            <person name="Wang P."/>
            <person name="Xu J."/>
            <person name="Bruns T."/>
            <person name="Baldrian P."/>
            <person name="Vilgalys R."/>
            <person name="Dunand C."/>
            <person name="Henrissat B."/>
            <person name="Grigoriev I.V."/>
            <person name="Hibbett D."/>
            <person name="Nagy L.G."/>
            <person name="Martin F.M."/>
        </authorList>
    </citation>
    <scope>NUCLEOTIDE SEQUENCE</scope>
    <source>
        <strain evidence="1">UH-Tt-Lm1</strain>
    </source>
</reference>
<dbReference type="EMBL" id="WIUZ02000004">
    <property type="protein sequence ID" value="KAF9788198.1"/>
    <property type="molecule type" value="Genomic_DNA"/>
</dbReference>
<gene>
    <name evidence="1" type="ORF">BJ322DRAFT_1018815</name>
</gene>
<dbReference type="AlphaFoldDB" id="A0A9P6HJ31"/>
<evidence type="ECO:0000313" key="1">
    <source>
        <dbReference type="EMBL" id="KAF9788198.1"/>
    </source>
</evidence>
<proteinExistence type="predicted"/>